<sequence length="275" mass="28726">MALQPYKGANTAQFYVLETTPGVTPTSPSWSPLRNTGGIPALTRDALVSNELDGSRETSSIRTGNKQVTGEYTIELSAQSQDELLAGAMTSSWVAGSTVAGVSVTVDADAKTFTRDAGDFTTAVEVGDLVRFPGLTGDNSKPFIVTAVSALVVTGGAINHTLTDESAVTSDLVIADKLETGNLCKTYSILTWFKGRCGGADSYLITRGVEFTGFTIEQAVNAMVTGSFPFIGLNQEILSAPPAGSTFTVNFNAQPFASVDVSAFNGTAPLKLIDT</sequence>
<accession>S4TWU0</accession>
<gene>
    <name evidence="1" type="ORF">SP038_00265</name>
</gene>
<organism evidence="1">
    <name type="scientific">Salmonella phage FSL SP-038</name>
    <dbReference type="NCBI Taxonomy" id="1173750"/>
    <lineage>
        <taxon>Viruses</taxon>
        <taxon>Duplodnaviria</taxon>
        <taxon>Heunggongvirae</taxon>
        <taxon>Uroviricota</taxon>
        <taxon>Caudoviricetes</taxon>
        <taxon>Sarkviridae</taxon>
        <taxon>Guernseyvirinae</taxon>
        <taxon>Cornellvirus</taxon>
    </lineage>
</organism>
<dbReference type="EMBL" id="KC139664">
    <property type="protein sequence ID" value="AGF89642.1"/>
    <property type="molecule type" value="Genomic_DNA"/>
</dbReference>
<evidence type="ECO:0008006" key="2">
    <source>
        <dbReference type="Google" id="ProtNLM"/>
    </source>
</evidence>
<feature type="non-terminal residue" evidence="1">
    <location>
        <position position="275"/>
    </location>
</feature>
<dbReference type="InterPro" id="IPR044000">
    <property type="entry name" value="Phage_tube_2"/>
</dbReference>
<proteinExistence type="predicted"/>
<evidence type="ECO:0000313" key="1">
    <source>
        <dbReference type="EMBL" id="AGF89642.1"/>
    </source>
</evidence>
<protein>
    <recommendedName>
        <fullName evidence="2">Major tail protein</fullName>
    </recommendedName>
</protein>
<dbReference type="Pfam" id="PF18906">
    <property type="entry name" value="Phage_tube_2"/>
    <property type="match status" value="1"/>
</dbReference>
<name>S4TWU0_9CAUD</name>
<reference evidence="1" key="1">
    <citation type="journal article" date="2013" name="BMC Genomics">
        <title>Genomic characterization provides new insight into Salmonella phage diversity.</title>
        <authorList>
            <person name="Moreno Switt A.I."/>
            <person name="Orsi R.H."/>
            <person name="den Bakker H.C."/>
            <person name="Vongkamjan K."/>
            <person name="Altier C."/>
            <person name="Wiedmann M."/>
        </authorList>
    </citation>
    <scope>NUCLEOTIDE SEQUENCE</scope>
</reference>